<protein>
    <recommendedName>
        <fullName evidence="3">Retropepsins domain-containing protein</fullName>
    </recommendedName>
</protein>
<evidence type="ECO:0000256" key="2">
    <source>
        <dbReference type="SAM" id="MobiDB-lite"/>
    </source>
</evidence>
<organism evidence="4 5">
    <name type="scientific">Batillaria attramentaria</name>
    <dbReference type="NCBI Taxonomy" id="370345"/>
    <lineage>
        <taxon>Eukaryota</taxon>
        <taxon>Metazoa</taxon>
        <taxon>Spiralia</taxon>
        <taxon>Lophotrochozoa</taxon>
        <taxon>Mollusca</taxon>
        <taxon>Gastropoda</taxon>
        <taxon>Caenogastropoda</taxon>
        <taxon>Sorbeoconcha</taxon>
        <taxon>Cerithioidea</taxon>
        <taxon>Batillariidae</taxon>
        <taxon>Batillaria</taxon>
    </lineage>
</organism>
<keyword evidence="5" id="KW-1185">Reference proteome</keyword>
<dbReference type="AlphaFoldDB" id="A0ABD0L2A8"/>
<dbReference type="PROSITE" id="PS00141">
    <property type="entry name" value="ASP_PROTEASE"/>
    <property type="match status" value="1"/>
</dbReference>
<dbReference type="Pfam" id="PF00077">
    <property type="entry name" value="RVP"/>
    <property type="match status" value="1"/>
</dbReference>
<dbReference type="InterPro" id="IPR018061">
    <property type="entry name" value="Retropepsins"/>
</dbReference>
<dbReference type="InterPro" id="IPR021109">
    <property type="entry name" value="Peptidase_aspartic_dom_sf"/>
</dbReference>
<feature type="region of interest" description="Disordered" evidence="2">
    <location>
        <begin position="221"/>
        <end position="252"/>
    </location>
</feature>
<name>A0ABD0L2A8_9CAEN</name>
<gene>
    <name evidence="4" type="ORF">BaRGS_00015131</name>
</gene>
<sequence>MSLKVGGKTVQGLVDTGSATSIIHPELYFSIPEDIRPPLQETSIMLKLPNGEQISAKGQAEIEVEINSTTTKFHPFLLAEMEYQLILGFDFLSKHSCKIDTGNRTLTICQQGKDQKPAIKRLLSCRITAAETVTIPAGHEVIITGDLSAPPCDGREQPLLIEADSKLAERYNLLVARAVVEPAEKIPVRIANFSGVAVTLFQHTVIGRGEPVQNIAAIMPETPIQETTEPESENSDTPQERSRTDQSGTTPD</sequence>
<feature type="domain" description="Retropepsins" evidence="3">
    <location>
        <begin position="2"/>
        <end position="99"/>
    </location>
</feature>
<dbReference type="Gene3D" id="2.40.70.10">
    <property type="entry name" value="Acid Proteases"/>
    <property type="match status" value="1"/>
</dbReference>
<evidence type="ECO:0000313" key="5">
    <source>
        <dbReference type="Proteomes" id="UP001519460"/>
    </source>
</evidence>
<comment type="caution">
    <text evidence="4">The sequence shown here is derived from an EMBL/GenBank/DDBJ whole genome shotgun (WGS) entry which is preliminary data.</text>
</comment>
<reference evidence="4 5" key="1">
    <citation type="journal article" date="2023" name="Sci. Data">
        <title>Genome assembly of the Korean intertidal mud-creeper Batillaria attramentaria.</title>
        <authorList>
            <person name="Patra A.K."/>
            <person name="Ho P.T."/>
            <person name="Jun S."/>
            <person name="Lee S.J."/>
            <person name="Kim Y."/>
            <person name="Won Y.J."/>
        </authorList>
    </citation>
    <scope>NUCLEOTIDE SEQUENCE [LARGE SCALE GENOMIC DNA]</scope>
    <source>
        <strain evidence="4">Wonlab-2016</strain>
    </source>
</reference>
<proteinExistence type="predicted"/>
<dbReference type="GO" id="GO:0016787">
    <property type="term" value="F:hydrolase activity"/>
    <property type="evidence" value="ECO:0007669"/>
    <property type="project" value="UniProtKB-KW"/>
</dbReference>
<keyword evidence="1" id="KW-0378">Hydrolase</keyword>
<dbReference type="Proteomes" id="UP001519460">
    <property type="component" value="Unassembled WGS sequence"/>
</dbReference>
<accession>A0ABD0L2A8</accession>
<dbReference type="CDD" id="cd00303">
    <property type="entry name" value="retropepsin_like"/>
    <property type="match status" value="1"/>
</dbReference>
<dbReference type="EMBL" id="JACVVK020000091">
    <property type="protein sequence ID" value="KAK7493619.1"/>
    <property type="molecule type" value="Genomic_DNA"/>
</dbReference>
<evidence type="ECO:0000259" key="3">
    <source>
        <dbReference type="Pfam" id="PF00077"/>
    </source>
</evidence>
<dbReference type="InterPro" id="IPR001969">
    <property type="entry name" value="Aspartic_peptidase_AS"/>
</dbReference>
<dbReference type="SUPFAM" id="SSF50630">
    <property type="entry name" value="Acid proteases"/>
    <property type="match status" value="1"/>
</dbReference>
<evidence type="ECO:0000256" key="1">
    <source>
        <dbReference type="ARBA" id="ARBA00022801"/>
    </source>
</evidence>
<evidence type="ECO:0000313" key="4">
    <source>
        <dbReference type="EMBL" id="KAK7493619.1"/>
    </source>
</evidence>